<reference evidence="5" key="1">
    <citation type="submission" date="2021-01" db="EMBL/GenBank/DDBJ databases">
        <title>Whole genome shotgun sequence of Sphaerimonospora thailandensis NBRC 107569.</title>
        <authorList>
            <person name="Komaki H."/>
            <person name="Tamura T."/>
        </authorList>
    </citation>
    <scope>NUCLEOTIDE SEQUENCE</scope>
    <source>
        <strain evidence="5">NBRC 107569</strain>
    </source>
</reference>
<gene>
    <name evidence="5" type="ORF">Mth01_34050</name>
</gene>
<feature type="transmembrane region" description="Helical" evidence="3">
    <location>
        <begin position="167"/>
        <end position="189"/>
    </location>
</feature>
<keyword evidence="2" id="KW-0804">Transcription</keyword>
<evidence type="ECO:0000256" key="1">
    <source>
        <dbReference type="ARBA" id="ARBA00023015"/>
    </source>
</evidence>
<dbReference type="EMBL" id="BOOG01000030">
    <property type="protein sequence ID" value="GIH71152.1"/>
    <property type="molecule type" value="Genomic_DNA"/>
</dbReference>
<dbReference type="InterPro" id="IPR041916">
    <property type="entry name" value="Anti_sigma_zinc_sf"/>
</dbReference>
<evidence type="ECO:0000259" key="4">
    <source>
        <dbReference type="Pfam" id="PF13490"/>
    </source>
</evidence>
<name>A0A8J3R8N5_9ACTN</name>
<accession>A0A8J3R8N5</accession>
<keyword evidence="3" id="KW-0812">Transmembrane</keyword>
<dbReference type="Pfam" id="PF13490">
    <property type="entry name" value="zf-HC2"/>
    <property type="match status" value="1"/>
</dbReference>
<feature type="transmembrane region" description="Helical" evidence="3">
    <location>
        <begin position="195"/>
        <end position="213"/>
    </location>
</feature>
<feature type="transmembrane region" description="Helical" evidence="3">
    <location>
        <begin position="220"/>
        <end position="241"/>
    </location>
</feature>
<dbReference type="InterPro" id="IPR027383">
    <property type="entry name" value="Znf_put"/>
</dbReference>
<evidence type="ECO:0000256" key="2">
    <source>
        <dbReference type="ARBA" id="ARBA00023163"/>
    </source>
</evidence>
<keyword evidence="6" id="KW-1185">Reference proteome</keyword>
<feature type="transmembrane region" description="Helical" evidence="3">
    <location>
        <begin position="125"/>
        <end position="146"/>
    </location>
</feature>
<dbReference type="Gene3D" id="1.10.10.1320">
    <property type="entry name" value="Anti-sigma factor, zinc-finger domain"/>
    <property type="match status" value="1"/>
</dbReference>
<sequence>MSGMSEMSAVWHPPADLVRRYATGGLDPVQVMSVEAHLARCGGCRTALPYEPEWLAESWERIEDVVDRPWPGLGVRVLCRFGVPEHVAGLLSATPSLSRAWLVAVISVLGFAVGSARVTSGDPDALLAFLVVAPVLPVAGVAMAYGRAVDPAYEMQAATPLSGSRLFLLRAVAVLTVALGLTAGATLLFPGPLGASAAWLLPALALSLGMLVLSGHLPPLLAGSLLAAGWFGAVLICDGVLHDRFLPFQPAAQGLYGVAVLVMLPLVCLRHRRLAPGEHQ</sequence>
<protein>
    <recommendedName>
        <fullName evidence="4">Putative zinc-finger domain-containing protein</fullName>
    </recommendedName>
</protein>
<keyword evidence="1" id="KW-0805">Transcription regulation</keyword>
<feature type="domain" description="Putative zinc-finger" evidence="4">
    <location>
        <begin position="19"/>
        <end position="45"/>
    </location>
</feature>
<feature type="transmembrane region" description="Helical" evidence="3">
    <location>
        <begin position="100"/>
        <end position="119"/>
    </location>
</feature>
<evidence type="ECO:0000313" key="5">
    <source>
        <dbReference type="EMBL" id="GIH71152.1"/>
    </source>
</evidence>
<keyword evidence="3" id="KW-1133">Transmembrane helix</keyword>
<dbReference type="Proteomes" id="UP000610966">
    <property type="component" value="Unassembled WGS sequence"/>
</dbReference>
<comment type="caution">
    <text evidence="5">The sequence shown here is derived from an EMBL/GenBank/DDBJ whole genome shotgun (WGS) entry which is preliminary data.</text>
</comment>
<keyword evidence="3" id="KW-0472">Membrane</keyword>
<feature type="transmembrane region" description="Helical" evidence="3">
    <location>
        <begin position="253"/>
        <end position="269"/>
    </location>
</feature>
<dbReference type="AlphaFoldDB" id="A0A8J3R8N5"/>
<proteinExistence type="predicted"/>
<organism evidence="5 6">
    <name type="scientific">Sphaerimonospora thailandensis</name>
    <dbReference type="NCBI Taxonomy" id="795644"/>
    <lineage>
        <taxon>Bacteria</taxon>
        <taxon>Bacillati</taxon>
        <taxon>Actinomycetota</taxon>
        <taxon>Actinomycetes</taxon>
        <taxon>Streptosporangiales</taxon>
        <taxon>Streptosporangiaceae</taxon>
        <taxon>Sphaerimonospora</taxon>
    </lineage>
</organism>
<evidence type="ECO:0000313" key="6">
    <source>
        <dbReference type="Proteomes" id="UP000610966"/>
    </source>
</evidence>
<evidence type="ECO:0000256" key="3">
    <source>
        <dbReference type="SAM" id="Phobius"/>
    </source>
</evidence>